<reference evidence="2" key="1">
    <citation type="journal article" date="2020" name="Nat. Commun.">
        <title>Large-scale genome sequencing of mycorrhizal fungi provides insights into the early evolution of symbiotic traits.</title>
        <authorList>
            <person name="Miyauchi S."/>
            <person name="Kiss E."/>
            <person name="Kuo A."/>
            <person name="Drula E."/>
            <person name="Kohler A."/>
            <person name="Sanchez-Garcia M."/>
            <person name="Morin E."/>
            <person name="Andreopoulos B."/>
            <person name="Barry K.W."/>
            <person name="Bonito G."/>
            <person name="Buee M."/>
            <person name="Carver A."/>
            <person name="Chen C."/>
            <person name="Cichocki N."/>
            <person name="Clum A."/>
            <person name="Culley D."/>
            <person name="Crous P.W."/>
            <person name="Fauchery L."/>
            <person name="Girlanda M."/>
            <person name="Hayes R.D."/>
            <person name="Keri Z."/>
            <person name="LaButti K."/>
            <person name="Lipzen A."/>
            <person name="Lombard V."/>
            <person name="Magnuson J."/>
            <person name="Maillard F."/>
            <person name="Murat C."/>
            <person name="Nolan M."/>
            <person name="Ohm R.A."/>
            <person name="Pangilinan J."/>
            <person name="Pereira M.F."/>
            <person name="Perotto S."/>
            <person name="Peter M."/>
            <person name="Pfister S."/>
            <person name="Riley R."/>
            <person name="Sitrit Y."/>
            <person name="Stielow J.B."/>
            <person name="Szollosi G."/>
            <person name="Zifcakova L."/>
            <person name="Stursova M."/>
            <person name="Spatafora J.W."/>
            <person name="Tedersoo L."/>
            <person name="Vaario L.M."/>
            <person name="Yamada A."/>
            <person name="Yan M."/>
            <person name="Wang P."/>
            <person name="Xu J."/>
            <person name="Bruns T."/>
            <person name="Baldrian P."/>
            <person name="Vilgalys R."/>
            <person name="Dunand C."/>
            <person name="Henrissat B."/>
            <person name="Grigoriev I.V."/>
            <person name="Hibbett D."/>
            <person name="Nagy L.G."/>
            <person name="Martin F.M."/>
        </authorList>
    </citation>
    <scope>NUCLEOTIDE SEQUENCE</scope>
    <source>
        <strain evidence="2">UP504</strain>
    </source>
</reference>
<feature type="compositionally biased region" description="Polar residues" evidence="1">
    <location>
        <begin position="123"/>
        <end position="132"/>
    </location>
</feature>
<organism evidence="2 3">
    <name type="scientific">Hydnum rufescens UP504</name>
    <dbReference type="NCBI Taxonomy" id="1448309"/>
    <lineage>
        <taxon>Eukaryota</taxon>
        <taxon>Fungi</taxon>
        <taxon>Dikarya</taxon>
        <taxon>Basidiomycota</taxon>
        <taxon>Agaricomycotina</taxon>
        <taxon>Agaricomycetes</taxon>
        <taxon>Cantharellales</taxon>
        <taxon>Hydnaceae</taxon>
        <taxon>Hydnum</taxon>
    </lineage>
</organism>
<protein>
    <submittedName>
        <fullName evidence="2">Uncharacterized protein</fullName>
    </submittedName>
</protein>
<name>A0A9P6AA80_9AGAM</name>
<accession>A0A9P6AA80</accession>
<dbReference type="EMBL" id="MU129769">
    <property type="protein sequence ID" value="KAF9502662.1"/>
    <property type="molecule type" value="Genomic_DNA"/>
</dbReference>
<dbReference type="AlphaFoldDB" id="A0A9P6AA80"/>
<feature type="compositionally biased region" description="Polar residues" evidence="1">
    <location>
        <begin position="74"/>
        <end position="94"/>
    </location>
</feature>
<feature type="region of interest" description="Disordered" evidence="1">
    <location>
        <begin position="63"/>
        <end position="209"/>
    </location>
</feature>
<comment type="caution">
    <text evidence="2">The sequence shown here is derived from an EMBL/GenBank/DDBJ whole genome shotgun (WGS) entry which is preliminary data.</text>
</comment>
<evidence type="ECO:0000313" key="2">
    <source>
        <dbReference type="EMBL" id="KAF9502662.1"/>
    </source>
</evidence>
<gene>
    <name evidence="2" type="ORF">BS47DRAFT_1370108</name>
</gene>
<feature type="compositionally biased region" description="Low complexity" evidence="1">
    <location>
        <begin position="163"/>
        <end position="182"/>
    </location>
</feature>
<evidence type="ECO:0000313" key="3">
    <source>
        <dbReference type="Proteomes" id="UP000886523"/>
    </source>
</evidence>
<evidence type="ECO:0000256" key="1">
    <source>
        <dbReference type="SAM" id="MobiDB-lite"/>
    </source>
</evidence>
<keyword evidence="3" id="KW-1185">Reference proteome</keyword>
<dbReference type="Proteomes" id="UP000886523">
    <property type="component" value="Unassembled WGS sequence"/>
</dbReference>
<proteinExistence type="predicted"/>
<sequence length="209" mass="22330">MAGVWSYIRSSLLAPMNTNAKPPVTPPINARMTGPGGPVQDAVHMAGVTAPVPHTRCSGCGVLQKSWPEPARNAQPQTANDPPQTKTQGGSTNRGVGYYKILARTRANAQPQTHGMTRRNETANDPPQTKTAGRTHTTHRTSRSTGPQYPAPAAVGVGYCKILNQNPHTPPTTNLLNDTPQTKTVNKPPRTKTTPSRERPNGPGPDWGI</sequence>